<dbReference type="Proteomes" id="UP001292094">
    <property type="component" value="Unassembled WGS sequence"/>
</dbReference>
<evidence type="ECO:0000313" key="1">
    <source>
        <dbReference type="EMBL" id="KAK4312517.1"/>
    </source>
</evidence>
<accession>A0AAE1PT34</accession>
<sequence length="100" mass="10828">MYPPDKGELMSWVQHCRPHSPGSCLTSSLTSPQSDLPLSCLLAFPSPLLASLSLLSASALPSTLCYFFPFSTSLSITSLTLSHDPPLVSHLPFWLPKETP</sequence>
<reference evidence="1" key="1">
    <citation type="submission" date="2023-11" db="EMBL/GenBank/DDBJ databases">
        <title>Genome assemblies of two species of porcelain crab, Petrolisthes cinctipes and Petrolisthes manimaculis (Anomura: Porcellanidae).</title>
        <authorList>
            <person name="Angst P."/>
        </authorList>
    </citation>
    <scope>NUCLEOTIDE SEQUENCE</scope>
    <source>
        <strain evidence="1">PB745_02</strain>
        <tissue evidence="1">Gill</tissue>
    </source>
</reference>
<protein>
    <submittedName>
        <fullName evidence="1">Uncharacterized protein</fullName>
    </submittedName>
</protein>
<keyword evidence="2" id="KW-1185">Reference proteome</keyword>
<comment type="caution">
    <text evidence="1">The sequence shown here is derived from an EMBL/GenBank/DDBJ whole genome shotgun (WGS) entry which is preliminary data.</text>
</comment>
<dbReference type="EMBL" id="JAWZYT010001408">
    <property type="protein sequence ID" value="KAK4312517.1"/>
    <property type="molecule type" value="Genomic_DNA"/>
</dbReference>
<proteinExistence type="predicted"/>
<evidence type="ECO:0000313" key="2">
    <source>
        <dbReference type="Proteomes" id="UP001292094"/>
    </source>
</evidence>
<organism evidence="1 2">
    <name type="scientific">Petrolisthes manimaculis</name>
    <dbReference type="NCBI Taxonomy" id="1843537"/>
    <lineage>
        <taxon>Eukaryota</taxon>
        <taxon>Metazoa</taxon>
        <taxon>Ecdysozoa</taxon>
        <taxon>Arthropoda</taxon>
        <taxon>Crustacea</taxon>
        <taxon>Multicrustacea</taxon>
        <taxon>Malacostraca</taxon>
        <taxon>Eumalacostraca</taxon>
        <taxon>Eucarida</taxon>
        <taxon>Decapoda</taxon>
        <taxon>Pleocyemata</taxon>
        <taxon>Anomura</taxon>
        <taxon>Galatheoidea</taxon>
        <taxon>Porcellanidae</taxon>
        <taxon>Petrolisthes</taxon>
    </lineage>
</organism>
<gene>
    <name evidence="1" type="ORF">Pmani_016109</name>
</gene>
<name>A0AAE1PT34_9EUCA</name>
<dbReference type="AlphaFoldDB" id="A0AAE1PT34"/>